<evidence type="ECO:0000313" key="3">
    <source>
        <dbReference type="Proteomes" id="UP000006045"/>
    </source>
</evidence>
<evidence type="ECO:0000256" key="1">
    <source>
        <dbReference type="SAM" id="Coils"/>
    </source>
</evidence>
<dbReference type="OrthoDB" id="7001899at2"/>
<dbReference type="AlphaFoldDB" id="A0A7U9GS81"/>
<keyword evidence="1" id="KW-0175">Coiled coil</keyword>
<accession>A0A7U9GS81</accession>
<dbReference type="RefSeq" id="WP_003224807.1">
    <property type="nucleotide sequence ID" value="NZ_CM001561.1"/>
</dbReference>
<reference evidence="2 3" key="1">
    <citation type="submission" date="2012-08" db="EMBL/GenBank/DDBJ databases">
        <title>The genome of cave-isolated P. fluorescens strain R124 demonstrates phenotypic adaptation to the mineral environment.</title>
        <authorList>
            <person name="Barton M.D."/>
            <person name="Petronio M."/>
            <person name="Giarrizzo J.G."/>
            <person name="Bowling B.V."/>
            <person name="Barton H.A."/>
        </authorList>
    </citation>
    <scope>NUCLEOTIDE SEQUENCE [LARGE SCALE GENOMIC DNA]</scope>
    <source>
        <strain evidence="2 3">R124</strain>
    </source>
</reference>
<dbReference type="EMBL" id="CM001561">
    <property type="protein sequence ID" value="EJZ58227.1"/>
    <property type="molecule type" value="Genomic_DNA"/>
</dbReference>
<protein>
    <submittedName>
        <fullName evidence="2">Uncharacterized protein</fullName>
    </submittedName>
</protein>
<feature type="coiled-coil region" evidence="1">
    <location>
        <begin position="56"/>
        <end position="83"/>
    </location>
</feature>
<dbReference type="Proteomes" id="UP000006045">
    <property type="component" value="Chromosome"/>
</dbReference>
<evidence type="ECO:0000313" key="2">
    <source>
        <dbReference type="EMBL" id="EJZ58227.1"/>
    </source>
</evidence>
<sequence>MRTLSLSLSLIVLLGMTSGCSHRRQEVDARLSGAEDMATAARVHSDESLVKANQALQAALAAKKLAEDANQRAQLRLKKADQAN</sequence>
<dbReference type="NCBIfam" id="NF040598">
    <property type="entry name" value="Ala_zip_lipo"/>
    <property type="match status" value="1"/>
</dbReference>
<gene>
    <name evidence="2" type="ORF">I1A_002554</name>
</gene>
<dbReference type="PROSITE" id="PS51257">
    <property type="entry name" value="PROKAR_LIPOPROTEIN"/>
    <property type="match status" value="1"/>
</dbReference>
<proteinExistence type="predicted"/>
<name>A0A7U9GS81_PSEFL</name>
<organism evidence="2 3">
    <name type="scientific">Pseudomonas fluorescens R124</name>
    <dbReference type="NCBI Taxonomy" id="743713"/>
    <lineage>
        <taxon>Bacteria</taxon>
        <taxon>Pseudomonadati</taxon>
        <taxon>Pseudomonadota</taxon>
        <taxon>Gammaproteobacteria</taxon>
        <taxon>Pseudomonadales</taxon>
        <taxon>Pseudomonadaceae</taxon>
        <taxon>Pseudomonas</taxon>
    </lineage>
</organism>